<reference evidence="2" key="1">
    <citation type="journal article" date="2016" name="Genome Announc.">
        <title>Draft Genome Sequences of Methanobrevibacter curvatus DSM11111, Methanobrevibacter cuticularis DSM11139, Methanobrevibacter filiformis DSM11501, and Methanobrevibacter oralis DSM7256.</title>
        <authorList>
            <person name="Poehlein A."/>
            <person name="Seedorf H."/>
        </authorList>
    </citation>
    <scope>NUCLEOTIDE SEQUENCE [LARGE SCALE GENOMIC DNA]</scope>
    <source>
        <strain evidence="2">DSM 7256 / JCM 30027 / ZR</strain>
    </source>
</reference>
<dbReference type="STRING" id="66851.MBORA_15720"/>
<gene>
    <name evidence="1" type="ORF">MBORA_15720</name>
</gene>
<proteinExistence type="predicted"/>
<dbReference type="PATRIC" id="fig|66851.6.peg.1712"/>
<name>A0A166C569_METOA</name>
<comment type="caution">
    <text evidence="1">The sequence shown here is derived from an EMBL/GenBank/DDBJ whole genome shotgun (WGS) entry which is preliminary data.</text>
</comment>
<keyword evidence="2" id="KW-1185">Reference proteome</keyword>
<dbReference type="Proteomes" id="UP000077428">
    <property type="component" value="Unassembled WGS sequence"/>
</dbReference>
<dbReference type="EMBL" id="LWMU01000092">
    <property type="protein sequence ID" value="KZX11327.1"/>
    <property type="molecule type" value="Genomic_DNA"/>
</dbReference>
<sequence>MYATFFKGDTMDKNIRNNEKIKIKKISIENIGIKDLLNPEFLDKLESNFDDFSLITLALTIGGDKPSNLISLGHTSSDDFKNDILTINAETEANLYKFLDLL</sequence>
<dbReference type="AlphaFoldDB" id="A0A166C569"/>
<evidence type="ECO:0000313" key="2">
    <source>
        <dbReference type="Proteomes" id="UP000077428"/>
    </source>
</evidence>
<organism evidence="1 2">
    <name type="scientific">Methanobrevibacter oralis</name>
    <dbReference type="NCBI Taxonomy" id="66851"/>
    <lineage>
        <taxon>Archaea</taxon>
        <taxon>Methanobacteriati</taxon>
        <taxon>Methanobacteriota</taxon>
        <taxon>Methanomada group</taxon>
        <taxon>Methanobacteria</taxon>
        <taxon>Methanobacteriales</taxon>
        <taxon>Methanobacteriaceae</taxon>
        <taxon>Methanobrevibacter</taxon>
    </lineage>
</organism>
<protein>
    <submittedName>
        <fullName evidence="1">Uncharacterized protein</fullName>
    </submittedName>
</protein>
<accession>A0A166C569</accession>
<evidence type="ECO:0000313" key="1">
    <source>
        <dbReference type="EMBL" id="KZX11327.1"/>
    </source>
</evidence>